<gene>
    <name evidence="3" type="ORF">QYM36_009133</name>
</gene>
<dbReference type="InterPro" id="IPR050756">
    <property type="entry name" value="CSN3"/>
</dbReference>
<dbReference type="PANTHER" id="PTHR10758">
    <property type="entry name" value="26S PROTEASOME NON-ATPASE REGULATORY SUBUNIT 3/COP9 SIGNALOSOME COMPLEX SUBUNIT 3"/>
    <property type="match status" value="1"/>
</dbReference>
<dbReference type="Pfam" id="PF22788">
    <property type="entry name" value="COP9_hel_rpt"/>
    <property type="match status" value="1"/>
</dbReference>
<name>A0AA88LB33_ARTSF</name>
<organism evidence="3 4">
    <name type="scientific">Artemia franciscana</name>
    <name type="common">Brine shrimp</name>
    <name type="synonym">Artemia sanfranciscana</name>
    <dbReference type="NCBI Taxonomy" id="6661"/>
    <lineage>
        <taxon>Eukaryota</taxon>
        <taxon>Metazoa</taxon>
        <taxon>Ecdysozoa</taxon>
        <taxon>Arthropoda</taxon>
        <taxon>Crustacea</taxon>
        <taxon>Branchiopoda</taxon>
        <taxon>Anostraca</taxon>
        <taxon>Artemiidae</taxon>
        <taxon>Artemia</taxon>
    </lineage>
</organism>
<keyword evidence="1" id="KW-0963">Cytoplasm</keyword>
<dbReference type="Proteomes" id="UP001187531">
    <property type="component" value="Unassembled WGS sequence"/>
</dbReference>
<proteinExistence type="predicted"/>
<dbReference type="GO" id="GO:0006511">
    <property type="term" value="P:ubiquitin-dependent protein catabolic process"/>
    <property type="evidence" value="ECO:0007669"/>
    <property type="project" value="TreeGrafter"/>
</dbReference>
<dbReference type="AlphaFoldDB" id="A0AA88LB33"/>
<comment type="caution">
    <text evidence="3">The sequence shown here is derived from an EMBL/GenBank/DDBJ whole genome shotgun (WGS) entry which is preliminary data.</text>
</comment>
<dbReference type="GO" id="GO:0008180">
    <property type="term" value="C:COP9 signalosome"/>
    <property type="evidence" value="ECO:0007669"/>
    <property type="project" value="TreeGrafter"/>
</dbReference>
<sequence length="203" mass="22667">MSTISDISLFVAELKALSAPERVAELKDYFGKFSKQILALGNELSKVLSNLDPVAHCPSYLAILLAQFVVYQLNEEEDKFEGLFKHISEFVAGSDKTQLNTSPTDEFFCELIHNVTEAVVKKQIPMRGIPVVEMAVKKLRLTEQHLTPIHADFCQLCLVASHPSAALRLINIDIVEYQPAEKCIGVHAHGYQVRKACDLDIDE</sequence>
<dbReference type="EMBL" id="JAVRJZ010000013">
    <property type="protein sequence ID" value="KAK2714825.1"/>
    <property type="molecule type" value="Genomic_DNA"/>
</dbReference>
<reference evidence="3" key="1">
    <citation type="submission" date="2023-07" db="EMBL/GenBank/DDBJ databases">
        <title>Chromosome-level genome assembly of Artemia franciscana.</title>
        <authorList>
            <person name="Jo E."/>
        </authorList>
    </citation>
    <scope>NUCLEOTIDE SEQUENCE</scope>
    <source>
        <tissue evidence="3">Whole body</tissue>
    </source>
</reference>
<feature type="domain" description="COP9 signalosome complex subunit 3 N-terminal helical repeats" evidence="2">
    <location>
        <begin position="22"/>
        <end position="177"/>
    </location>
</feature>
<keyword evidence="4" id="KW-1185">Reference proteome</keyword>
<evidence type="ECO:0000313" key="4">
    <source>
        <dbReference type="Proteomes" id="UP001187531"/>
    </source>
</evidence>
<protein>
    <recommendedName>
        <fullName evidence="2">COP9 signalosome complex subunit 3 N-terminal helical repeats domain-containing protein</fullName>
    </recommendedName>
</protein>
<dbReference type="PANTHER" id="PTHR10758:SF1">
    <property type="entry name" value="COP9 SIGNALOSOME COMPLEX SUBUNIT 3"/>
    <property type="match status" value="1"/>
</dbReference>
<accession>A0AA88LB33</accession>
<evidence type="ECO:0000259" key="2">
    <source>
        <dbReference type="Pfam" id="PF22788"/>
    </source>
</evidence>
<evidence type="ECO:0000313" key="3">
    <source>
        <dbReference type="EMBL" id="KAK2714825.1"/>
    </source>
</evidence>
<dbReference type="InterPro" id="IPR055089">
    <property type="entry name" value="COP9_N"/>
</dbReference>
<evidence type="ECO:0000256" key="1">
    <source>
        <dbReference type="ARBA" id="ARBA00022490"/>
    </source>
</evidence>